<evidence type="ECO:0000313" key="2">
    <source>
        <dbReference type="EMBL" id="GKV45177.1"/>
    </source>
</evidence>
<evidence type="ECO:0000313" key="3">
    <source>
        <dbReference type="Proteomes" id="UP001054252"/>
    </source>
</evidence>
<dbReference type="PANTHER" id="PTHR31672">
    <property type="entry name" value="BNACNNG10540D PROTEIN"/>
    <property type="match status" value="1"/>
</dbReference>
<feature type="domain" description="F-box" evidence="1">
    <location>
        <begin position="4"/>
        <end position="44"/>
    </location>
</feature>
<dbReference type="InterPro" id="IPR036047">
    <property type="entry name" value="F-box-like_dom_sf"/>
</dbReference>
<protein>
    <recommendedName>
        <fullName evidence="1">F-box domain-containing protein</fullName>
    </recommendedName>
</protein>
<dbReference type="InterPro" id="IPR006527">
    <property type="entry name" value="F-box-assoc_dom_typ1"/>
</dbReference>
<dbReference type="Proteomes" id="UP001054252">
    <property type="component" value="Unassembled WGS sequence"/>
</dbReference>
<accession>A0AAV5M9J5</accession>
<reference evidence="2 3" key="1">
    <citation type="journal article" date="2021" name="Commun. Biol.">
        <title>The genome of Shorea leprosula (Dipterocarpaceae) highlights the ecological relevance of drought in aseasonal tropical rainforests.</title>
        <authorList>
            <person name="Ng K.K.S."/>
            <person name="Kobayashi M.J."/>
            <person name="Fawcett J.A."/>
            <person name="Hatakeyama M."/>
            <person name="Paape T."/>
            <person name="Ng C.H."/>
            <person name="Ang C.C."/>
            <person name="Tnah L.H."/>
            <person name="Lee C.T."/>
            <person name="Nishiyama T."/>
            <person name="Sese J."/>
            <person name="O'Brien M.J."/>
            <person name="Copetti D."/>
            <person name="Mohd Noor M.I."/>
            <person name="Ong R.C."/>
            <person name="Putra M."/>
            <person name="Sireger I.Z."/>
            <person name="Indrioko S."/>
            <person name="Kosugi Y."/>
            <person name="Izuno A."/>
            <person name="Isagi Y."/>
            <person name="Lee S.L."/>
            <person name="Shimizu K.K."/>
        </authorList>
    </citation>
    <scope>NUCLEOTIDE SEQUENCE [LARGE SCALE GENOMIC DNA]</scope>
    <source>
        <strain evidence="2">214</strain>
    </source>
</reference>
<dbReference type="SUPFAM" id="SSF50965">
    <property type="entry name" value="Galactose oxidase, central domain"/>
    <property type="match status" value="1"/>
</dbReference>
<proteinExistence type="predicted"/>
<dbReference type="SMART" id="SM00256">
    <property type="entry name" value="FBOX"/>
    <property type="match status" value="1"/>
</dbReference>
<dbReference type="InterPro" id="IPR017451">
    <property type="entry name" value="F-box-assoc_interact_dom"/>
</dbReference>
<dbReference type="AlphaFoldDB" id="A0AAV5M9J5"/>
<dbReference type="SUPFAM" id="SSF81383">
    <property type="entry name" value="F-box domain"/>
    <property type="match status" value="1"/>
</dbReference>
<sequence>MPTFSPELIYAVLLRLPVKSLLRFRCLSTSFCAEIDSTDFVKNHLNRSIQGKTRLKLIITDEDIESGSTFYAADFDDCLKEVILLNKPSKSTQLDDTLVCNNSCNGLILLVIFFNDLGSESIKLALWNPFTRRCKSIPPSPVKIGSKKSLAFGLGHDSALDDYKIVMIIEGEYYLKFQVWIFSLKSNSWRRIKDLHLGEDDFRSCVCGFANGVLYWECKGKTLGFDVANELFFNLPLLPNGGGTMTSLGPYNDSIAVLEDNLYISKIAPTYKTVDFYLRVNGKGGVKAEAVAEGGWMKAFTIEEEGLSIKFQDVDFMPWPSAYSKDGDSILLYTRNEMFWYNLGQKTALKVEIAGMPQAESFGFDICWESLVSLDDDNAFDGSA</sequence>
<comment type="caution">
    <text evidence="2">The sequence shown here is derived from an EMBL/GenBank/DDBJ whole genome shotgun (WGS) entry which is preliminary data.</text>
</comment>
<organism evidence="2 3">
    <name type="scientific">Rubroshorea leprosula</name>
    <dbReference type="NCBI Taxonomy" id="152421"/>
    <lineage>
        <taxon>Eukaryota</taxon>
        <taxon>Viridiplantae</taxon>
        <taxon>Streptophyta</taxon>
        <taxon>Embryophyta</taxon>
        <taxon>Tracheophyta</taxon>
        <taxon>Spermatophyta</taxon>
        <taxon>Magnoliopsida</taxon>
        <taxon>eudicotyledons</taxon>
        <taxon>Gunneridae</taxon>
        <taxon>Pentapetalae</taxon>
        <taxon>rosids</taxon>
        <taxon>malvids</taxon>
        <taxon>Malvales</taxon>
        <taxon>Dipterocarpaceae</taxon>
        <taxon>Rubroshorea</taxon>
    </lineage>
</organism>
<dbReference type="NCBIfam" id="TIGR01640">
    <property type="entry name" value="F_box_assoc_1"/>
    <property type="match status" value="1"/>
</dbReference>
<dbReference type="InterPro" id="IPR011043">
    <property type="entry name" value="Gal_Oxase/kelch_b-propeller"/>
</dbReference>
<dbReference type="InterPro" id="IPR050796">
    <property type="entry name" value="SCF_F-box_component"/>
</dbReference>
<keyword evidence="3" id="KW-1185">Reference proteome</keyword>
<dbReference type="PANTHER" id="PTHR31672:SF13">
    <property type="entry name" value="F-BOX PROTEIN CPR30-LIKE"/>
    <property type="match status" value="1"/>
</dbReference>
<evidence type="ECO:0000259" key="1">
    <source>
        <dbReference type="SMART" id="SM00256"/>
    </source>
</evidence>
<dbReference type="EMBL" id="BPVZ01000191">
    <property type="protein sequence ID" value="GKV45177.1"/>
    <property type="molecule type" value="Genomic_DNA"/>
</dbReference>
<name>A0AAV5M9J5_9ROSI</name>
<dbReference type="Pfam" id="PF07734">
    <property type="entry name" value="FBA_1"/>
    <property type="match status" value="1"/>
</dbReference>
<dbReference type="InterPro" id="IPR001810">
    <property type="entry name" value="F-box_dom"/>
</dbReference>
<gene>
    <name evidence="2" type="ORF">SLEP1_g52288</name>
</gene>